<dbReference type="EMBL" id="FNWO01000012">
    <property type="protein sequence ID" value="SEH51980.1"/>
    <property type="molecule type" value="Genomic_DNA"/>
</dbReference>
<feature type="region of interest" description="Disordered" evidence="1">
    <location>
        <begin position="26"/>
        <end position="53"/>
    </location>
</feature>
<gene>
    <name evidence="3" type="ORF">SAMN04244559_02761</name>
</gene>
<name>A0A1H6ISY3_MAGFU</name>
<feature type="chain" id="PRO_5010329130" evidence="2">
    <location>
        <begin position="24"/>
        <end position="201"/>
    </location>
</feature>
<feature type="signal peptide" evidence="2">
    <location>
        <begin position="1"/>
        <end position="23"/>
    </location>
</feature>
<organism evidence="3 4">
    <name type="scientific">Magnetospirillum fulvum</name>
    <name type="common">Rhodospirillum fulvum</name>
    <dbReference type="NCBI Taxonomy" id="1082"/>
    <lineage>
        <taxon>Bacteria</taxon>
        <taxon>Pseudomonadati</taxon>
        <taxon>Pseudomonadota</taxon>
        <taxon>Alphaproteobacteria</taxon>
        <taxon>Rhodospirillales</taxon>
        <taxon>Rhodospirillaceae</taxon>
        <taxon>Magnetospirillum</taxon>
    </lineage>
</organism>
<dbReference type="Proteomes" id="UP000182983">
    <property type="component" value="Unassembled WGS sequence"/>
</dbReference>
<evidence type="ECO:0000313" key="3">
    <source>
        <dbReference type="EMBL" id="SEH51980.1"/>
    </source>
</evidence>
<protein>
    <submittedName>
        <fullName evidence="3">Uncharacterized protein</fullName>
    </submittedName>
</protein>
<proteinExistence type="predicted"/>
<keyword evidence="2" id="KW-0732">Signal</keyword>
<feature type="compositionally biased region" description="Low complexity" evidence="1">
    <location>
        <begin position="26"/>
        <end position="35"/>
    </location>
</feature>
<dbReference type="AlphaFoldDB" id="A0A1H6ISY3"/>
<keyword evidence="4" id="KW-1185">Reference proteome</keyword>
<reference evidence="4" key="1">
    <citation type="submission" date="2016-10" db="EMBL/GenBank/DDBJ databases">
        <authorList>
            <person name="Varghese N."/>
            <person name="Submissions S."/>
        </authorList>
    </citation>
    <scope>NUCLEOTIDE SEQUENCE [LARGE SCALE GENOMIC DNA]</scope>
    <source>
        <strain evidence="4">DSM 13234</strain>
    </source>
</reference>
<dbReference type="RefSeq" id="WP_074769548.1">
    <property type="nucleotide sequence ID" value="NZ_FNWO01000012.1"/>
</dbReference>
<sequence length="201" mass="21295">MSRFVAVFPLVVLGLLAASPAFAQSSQQAPTSQPTERLVMIPPEGWTGGGASSGRNVVSTHMFPPGQTSENWTEMLTIQVIADPRAEARAFVQRVVDASRAGCDAAGPSPATEGMTNDYPVATLTVTCTRGHQSGKGGIVAVKAIRGKQALFVVERLWRGPAFGRDDGPPISKATLLEWAAFLRSVSLCDQADPARHPCPR</sequence>
<evidence type="ECO:0000313" key="4">
    <source>
        <dbReference type="Proteomes" id="UP000182983"/>
    </source>
</evidence>
<accession>A0A1H6ISY3</accession>
<dbReference type="OrthoDB" id="6116092at2"/>
<evidence type="ECO:0000256" key="1">
    <source>
        <dbReference type="SAM" id="MobiDB-lite"/>
    </source>
</evidence>
<evidence type="ECO:0000256" key="2">
    <source>
        <dbReference type="SAM" id="SignalP"/>
    </source>
</evidence>